<protein>
    <submittedName>
        <fullName evidence="1">Uncharacterized protein</fullName>
    </submittedName>
</protein>
<dbReference type="Proteomes" id="UP000245626">
    <property type="component" value="Unassembled WGS sequence"/>
</dbReference>
<proteinExistence type="predicted"/>
<gene>
    <name evidence="1" type="ORF">IE53DRAFT_412180</name>
</gene>
<reference evidence="1 2" key="1">
    <citation type="journal article" date="2018" name="Mol. Biol. Evol.">
        <title>Broad Genomic Sampling Reveals a Smut Pathogenic Ancestry of the Fungal Clade Ustilaginomycotina.</title>
        <authorList>
            <person name="Kijpornyongpan T."/>
            <person name="Mondo S.J."/>
            <person name="Barry K."/>
            <person name="Sandor L."/>
            <person name="Lee J."/>
            <person name="Lipzen A."/>
            <person name="Pangilinan J."/>
            <person name="LaButti K."/>
            <person name="Hainaut M."/>
            <person name="Henrissat B."/>
            <person name="Grigoriev I.V."/>
            <person name="Spatafora J.W."/>
            <person name="Aime M.C."/>
        </authorList>
    </citation>
    <scope>NUCLEOTIDE SEQUENCE [LARGE SCALE GENOMIC DNA]</scope>
    <source>
        <strain evidence="1 2">SA 807</strain>
    </source>
</reference>
<evidence type="ECO:0000313" key="1">
    <source>
        <dbReference type="EMBL" id="PWN48621.1"/>
    </source>
</evidence>
<accession>A0ACD0NS36</accession>
<evidence type="ECO:0000313" key="2">
    <source>
        <dbReference type="Proteomes" id="UP000245626"/>
    </source>
</evidence>
<sequence length="257" mass="29400">MATNLSCDPLPSITATTSTTRQSIPTTSDRLLLTPELRPRDWNLEEDSPSSPDDLRCHIKSRQSQSPCVRTLVSRLKRNQAEEVQWTSDGNFAQVEFEQGQQDPGFIKQSEKMVVKKSSSDDDSLRDQVRDKAIKAAGKKRKKEVDEVEEEENTETKKNDKSKGPKRFTEFGREVLTWANHRFILTRAHSTKEEDAVIRNVQTTDRQKRIRSSSKDYIMEQVRISDLMKNLPGRASSSVQARVKYLVYGKPSKAQKE</sequence>
<organism evidence="1 2">
    <name type="scientific">Violaceomyces palustris</name>
    <dbReference type="NCBI Taxonomy" id="1673888"/>
    <lineage>
        <taxon>Eukaryota</taxon>
        <taxon>Fungi</taxon>
        <taxon>Dikarya</taxon>
        <taxon>Basidiomycota</taxon>
        <taxon>Ustilaginomycotina</taxon>
        <taxon>Ustilaginomycetes</taxon>
        <taxon>Violaceomycetales</taxon>
        <taxon>Violaceomycetaceae</taxon>
        <taxon>Violaceomyces</taxon>
    </lineage>
</organism>
<name>A0ACD0NS36_9BASI</name>
<keyword evidence="2" id="KW-1185">Reference proteome</keyword>
<dbReference type="EMBL" id="KZ820169">
    <property type="protein sequence ID" value="PWN48621.1"/>
    <property type="molecule type" value="Genomic_DNA"/>
</dbReference>